<reference evidence="2" key="1">
    <citation type="journal article" date="2020" name="Phytopathology">
        <title>Genome sequence of the chestnut blight fungus Cryphonectria parasitica EP155: A fundamental resource for an archetypical invasive plant pathogen.</title>
        <authorList>
            <person name="Crouch J.A."/>
            <person name="Dawe A."/>
            <person name="Aerts A."/>
            <person name="Barry K."/>
            <person name="Churchill A.C.L."/>
            <person name="Grimwood J."/>
            <person name="Hillman B."/>
            <person name="Milgroom M.G."/>
            <person name="Pangilinan J."/>
            <person name="Smith M."/>
            <person name="Salamov A."/>
            <person name="Schmutz J."/>
            <person name="Yadav J."/>
            <person name="Grigoriev I.V."/>
            <person name="Nuss D."/>
        </authorList>
    </citation>
    <scope>NUCLEOTIDE SEQUENCE</scope>
    <source>
        <strain evidence="2">EP155</strain>
    </source>
</reference>
<dbReference type="AlphaFoldDB" id="A0A9P4XW38"/>
<organism evidence="2 3">
    <name type="scientific">Cryphonectria parasitica (strain ATCC 38755 / EP155)</name>
    <dbReference type="NCBI Taxonomy" id="660469"/>
    <lineage>
        <taxon>Eukaryota</taxon>
        <taxon>Fungi</taxon>
        <taxon>Dikarya</taxon>
        <taxon>Ascomycota</taxon>
        <taxon>Pezizomycotina</taxon>
        <taxon>Sordariomycetes</taxon>
        <taxon>Sordariomycetidae</taxon>
        <taxon>Diaporthales</taxon>
        <taxon>Cryphonectriaceae</taxon>
        <taxon>Cryphonectria-Endothia species complex</taxon>
        <taxon>Cryphonectria</taxon>
    </lineage>
</organism>
<comment type="caution">
    <text evidence="2">The sequence shown here is derived from an EMBL/GenBank/DDBJ whole genome shotgun (WGS) entry which is preliminary data.</text>
</comment>
<evidence type="ECO:0008006" key="4">
    <source>
        <dbReference type="Google" id="ProtNLM"/>
    </source>
</evidence>
<feature type="transmembrane region" description="Helical" evidence="1">
    <location>
        <begin position="82"/>
        <end position="100"/>
    </location>
</feature>
<keyword evidence="1" id="KW-0472">Membrane</keyword>
<evidence type="ECO:0000313" key="3">
    <source>
        <dbReference type="Proteomes" id="UP000803844"/>
    </source>
</evidence>
<dbReference type="OrthoDB" id="5342507at2759"/>
<gene>
    <name evidence="2" type="ORF">M406DRAFT_85089</name>
</gene>
<name>A0A9P4XW38_CRYP1</name>
<sequence>MASRSGVAGLKCLQWLFRGLQLACAAVILGIYSYFLATMLDHELTLPTSVKAIEGISAAATLYAVAGVLLVWCCAGHAATSFIAMLIDLGLTAAYIYVAVANRAGASSCSGSSGVDSPYGSGSASATPSSSAGSAVVRLPTYGVACRMETACLAAACAAAVSLPLSILLEFGMNRGRRRASR</sequence>
<accession>A0A9P4XW38</accession>
<keyword evidence="1" id="KW-1133">Transmembrane helix</keyword>
<dbReference type="EMBL" id="MU032351">
    <property type="protein sequence ID" value="KAF3761978.1"/>
    <property type="molecule type" value="Genomic_DNA"/>
</dbReference>
<feature type="transmembrane region" description="Helical" evidence="1">
    <location>
        <begin position="12"/>
        <end position="35"/>
    </location>
</feature>
<evidence type="ECO:0000256" key="1">
    <source>
        <dbReference type="SAM" id="Phobius"/>
    </source>
</evidence>
<dbReference type="RefSeq" id="XP_040772957.1">
    <property type="nucleotide sequence ID" value="XM_040926055.1"/>
</dbReference>
<feature type="transmembrane region" description="Helical" evidence="1">
    <location>
        <begin position="55"/>
        <end position="75"/>
    </location>
</feature>
<dbReference type="Proteomes" id="UP000803844">
    <property type="component" value="Unassembled WGS sequence"/>
</dbReference>
<evidence type="ECO:0000313" key="2">
    <source>
        <dbReference type="EMBL" id="KAF3761978.1"/>
    </source>
</evidence>
<feature type="non-terminal residue" evidence="2">
    <location>
        <position position="182"/>
    </location>
</feature>
<protein>
    <recommendedName>
        <fullName evidence="4">MARVEL domain-containing protein</fullName>
    </recommendedName>
</protein>
<feature type="transmembrane region" description="Helical" evidence="1">
    <location>
        <begin position="153"/>
        <end position="173"/>
    </location>
</feature>
<proteinExistence type="predicted"/>
<keyword evidence="3" id="KW-1185">Reference proteome</keyword>
<dbReference type="GeneID" id="63843184"/>
<keyword evidence="1" id="KW-0812">Transmembrane</keyword>